<reference evidence="1 2" key="1">
    <citation type="journal article" date="2018" name="Front. Plant Sci.">
        <title>Red Clover (Trifolium pratense) and Zigzag Clover (T. medium) - A Picture of Genomic Similarities and Differences.</title>
        <authorList>
            <person name="Dluhosova J."/>
            <person name="Istvanek J."/>
            <person name="Nedelnik J."/>
            <person name="Repkova J."/>
        </authorList>
    </citation>
    <scope>NUCLEOTIDE SEQUENCE [LARGE SCALE GENOMIC DNA]</scope>
    <source>
        <strain evidence="2">cv. 10/8</strain>
        <tissue evidence="1">Leaf</tissue>
    </source>
</reference>
<accession>A0A392MXA1</accession>
<dbReference type="Proteomes" id="UP000265520">
    <property type="component" value="Unassembled WGS sequence"/>
</dbReference>
<dbReference type="EMBL" id="LXQA010021477">
    <property type="protein sequence ID" value="MCH91932.1"/>
    <property type="molecule type" value="Genomic_DNA"/>
</dbReference>
<gene>
    <name evidence="1" type="ORF">A2U01_0012863</name>
</gene>
<keyword evidence="2" id="KW-1185">Reference proteome</keyword>
<evidence type="ECO:0000313" key="2">
    <source>
        <dbReference type="Proteomes" id="UP000265520"/>
    </source>
</evidence>
<sequence>VRRVCKEPDIIEAFILDGVDYTPTKSVVHEASLSDDCIDKTSNISKLPPEFPIGFVGLNSIKWDVTAIKSSLNDDGKSGQIVLLKLIQKMILR</sequence>
<name>A0A392MXA1_9FABA</name>
<dbReference type="AlphaFoldDB" id="A0A392MXA1"/>
<evidence type="ECO:0000313" key="1">
    <source>
        <dbReference type="EMBL" id="MCH91932.1"/>
    </source>
</evidence>
<comment type="caution">
    <text evidence="1">The sequence shown here is derived from an EMBL/GenBank/DDBJ whole genome shotgun (WGS) entry which is preliminary data.</text>
</comment>
<feature type="non-terminal residue" evidence="1">
    <location>
        <position position="1"/>
    </location>
</feature>
<proteinExistence type="predicted"/>
<protein>
    <submittedName>
        <fullName evidence="1">Uncharacterized protein</fullName>
    </submittedName>
</protein>
<organism evidence="1 2">
    <name type="scientific">Trifolium medium</name>
    <dbReference type="NCBI Taxonomy" id="97028"/>
    <lineage>
        <taxon>Eukaryota</taxon>
        <taxon>Viridiplantae</taxon>
        <taxon>Streptophyta</taxon>
        <taxon>Embryophyta</taxon>
        <taxon>Tracheophyta</taxon>
        <taxon>Spermatophyta</taxon>
        <taxon>Magnoliopsida</taxon>
        <taxon>eudicotyledons</taxon>
        <taxon>Gunneridae</taxon>
        <taxon>Pentapetalae</taxon>
        <taxon>rosids</taxon>
        <taxon>fabids</taxon>
        <taxon>Fabales</taxon>
        <taxon>Fabaceae</taxon>
        <taxon>Papilionoideae</taxon>
        <taxon>50 kb inversion clade</taxon>
        <taxon>NPAAA clade</taxon>
        <taxon>Hologalegina</taxon>
        <taxon>IRL clade</taxon>
        <taxon>Trifolieae</taxon>
        <taxon>Trifolium</taxon>
    </lineage>
</organism>